<dbReference type="InterPro" id="IPR003848">
    <property type="entry name" value="DUF218"/>
</dbReference>
<dbReference type="Pfam" id="PF02698">
    <property type="entry name" value="DUF218"/>
    <property type="match status" value="1"/>
</dbReference>
<evidence type="ECO:0000259" key="1">
    <source>
        <dbReference type="Pfam" id="PF02698"/>
    </source>
</evidence>
<evidence type="ECO:0000313" key="2">
    <source>
        <dbReference type="EMBL" id="STO93808.1"/>
    </source>
</evidence>
<protein>
    <submittedName>
        <fullName evidence="2">DUF218 domain</fullName>
    </submittedName>
</protein>
<dbReference type="OrthoDB" id="9782395at2"/>
<name>A0A377J0M5_9PAST</name>
<dbReference type="Proteomes" id="UP000255264">
    <property type="component" value="Unassembled WGS sequence"/>
</dbReference>
<organism evidence="2 3">
    <name type="scientific">Haemophilus pittmaniae</name>
    <dbReference type="NCBI Taxonomy" id="249188"/>
    <lineage>
        <taxon>Bacteria</taxon>
        <taxon>Pseudomonadati</taxon>
        <taxon>Pseudomonadota</taxon>
        <taxon>Gammaproteobacteria</taxon>
        <taxon>Pasteurellales</taxon>
        <taxon>Pasteurellaceae</taxon>
        <taxon>Haemophilus</taxon>
    </lineage>
</organism>
<dbReference type="AlphaFoldDB" id="A0A377J0M5"/>
<accession>A0A377J0M5</accession>
<dbReference type="EMBL" id="UGHS01000004">
    <property type="protein sequence ID" value="STO93808.1"/>
    <property type="molecule type" value="Genomic_DNA"/>
</dbReference>
<feature type="domain" description="DUF218" evidence="1">
    <location>
        <begin position="35"/>
        <end position="146"/>
    </location>
</feature>
<reference evidence="2 3" key="1">
    <citation type="submission" date="2018-06" db="EMBL/GenBank/DDBJ databases">
        <authorList>
            <consortium name="Pathogen Informatics"/>
            <person name="Doyle S."/>
        </authorList>
    </citation>
    <scope>NUCLEOTIDE SEQUENCE [LARGE SCALE GENOMIC DNA]</scope>
    <source>
        <strain evidence="2 3">NCTC13335</strain>
    </source>
</reference>
<sequence length="179" mass="20107">MRFLKMFGVLFSVWFFFATLFLTIGGIWDSGGKADAAIVFGADQNLSKTTKSRLDHSVELFKQQRVAHIVLMAMGEGESMKDYLLSKDIPADAIVLGTLGNDLQQTVKNSLITLSKNNLNDAITLAPFYQQTRIKMLFYSNHFPHVSTAGVDAFQLADIYGLGREFFIYYKERVAVMTN</sequence>
<keyword evidence="3" id="KW-1185">Reference proteome</keyword>
<dbReference type="RefSeq" id="WP_007243374.1">
    <property type="nucleotide sequence ID" value="NZ_CAUUFB010000023.1"/>
</dbReference>
<gene>
    <name evidence="2" type="ORF">NCTC13335_01722</name>
</gene>
<proteinExistence type="predicted"/>
<evidence type="ECO:0000313" key="3">
    <source>
        <dbReference type="Proteomes" id="UP000255264"/>
    </source>
</evidence>